<gene>
    <name evidence="2" type="ORF">SAMN04488135_109185</name>
</gene>
<dbReference type="InterPro" id="IPR023346">
    <property type="entry name" value="Lysozyme-like_dom_sf"/>
</dbReference>
<evidence type="ECO:0000313" key="2">
    <source>
        <dbReference type="EMBL" id="SHI12519.1"/>
    </source>
</evidence>
<name>A0A1M5YKS3_9BURK</name>
<feature type="transmembrane region" description="Helical" evidence="1">
    <location>
        <begin position="66"/>
        <end position="85"/>
    </location>
</feature>
<keyword evidence="1" id="KW-0812">Transmembrane</keyword>
<sequence>MVLAVSMAHRWRCNILGRHVANLADHVAGCRNRNNCPSLDAAKFGEKSMNMASNLAEAASSLPANFLVAATLLLGLSSVYLVIFWQSWPRIFGVSLLAMASISFTITATLGKDVIDPCLEKAASEFGVPAKVLNAMRLADSPPHNEALAARLFGPMGLGEPALLAAQKGANIDPDEAKIDTCQNFRAAAWFLSDARRRAGGDLWQGVGLYYAGDTSTKRRKDLSDLYIARIQKAAGEN</sequence>
<dbReference type="SUPFAM" id="SSF53955">
    <property type="entry name" value="Lysozyme-like"/>
    <property type="match status" value="1"/>
</dbReference>
<keyword evidence="1" id="KW-0472">Membrane</keyword>
<keyword evidence="3" id="KW-1185">Reference proteome</keyword>
<reference evidence="2 3" key="1">
    <citation type="submission" date="2016-11" db="EMBL/GenBank/DDBJ databases">
        <authorList>
            <person name="Jaros S."/>
            <person name="Januszkiewicz K."/>
            <person name="Wedrychowicz H."/>
        </authorList>
    </citation>
    <scope>NUCLEOTIDE SEQUENCE [LARGE SCALE GENOMIC DNA]</scope>
    <source>
        <strain evidence="2 3">CGMCC 1.10190</strain>
    </source>
</reference>
<dbReference type="EMBL" id="FQXE01000009">
    <property type="protein sequence ID" value="SHI12519.1"/>
    <property type="molecule type" value="Genomic_DNA"/>
</dbReference>
<accession>A0A1M5YKS3</accession>
<feature type="transmembrane region" description="Helical" evidence="1">
    <location>
        <begin position="91"/>
        <end position="111"/>
    </location>
</feature>
<keyword evidence="1" id="KW-1133">Transmembrane helix</keyword>
<evidence type="ECO:0000256" key="1">
    <source>
        <dbReference type="SAM" id="Phobius"/>
    </source>
</evidence>
<organism evidence="2 3">
    <name type="scientific">Pollutimonas bauzanensis</name>
    <dbReference type="NCBI Taxonomy" id="658167"/>
    <lineage>
        <taxon>Bacteria</taxon>
        <taxon>Pseudomonadati</taxon>
        <taxon>Pseudomonadota</taxon>
        <taxon>Betaproteobacteria</taxon>
        <taxon>Burkholderiales</taxon>
        <taxon>Alcaligenaceae</taxon>
        <taxon>Pollutimonas</taxon>
    </lineage>
</organism>
<evidence type="ECO:0008006" key="4">
    <source>
        <dbReference type="Google" id="ProtNLM"/>
    </source>
</evidence>
<dbReference type="Proteomes" id="UP000184226">
    <property type="component" value="Unassembled WGS sequence"/>
</dbReference>
<evidence type="ECO:0000313" key="3">
    <source>
        <dbReference type="Proteomes" id="UP000184226"/>
    </source>
</evidence>
<dbReference type="AlphaFoldDB" id="A0A1M5YKS3"/>
<proteinExistence type="predicted"/>
<protein>
    <recommendedName>
        <fullName evidence="4">Transglycosylase SLT domain-containing protein</fullName>
    </recommendedName>
</protein>